<organism evidence="5 6">
    <name type="scientific">Paenibacillus glycinis</name>
    <dbReference type="NCBI Taxonomy" id="2697035"/>
    <lineage>
        <taxon>Bacteria</taxon>
        <taxon>Bacillati</taxon>
        <taxon>Bacillota</taxon>
        <taxon>Bacilli</taxon>
        <taxon>Bacillales</taxon>
        <taxon>Paenibacillaceae</taxon>
        <taxon>Paenibacillus</taxon>
    </lineage>
</organism>
<keyword evidence="6" id="KW-1185">Reference proteome</keyword>
<dbReference type="SUPFAM" id="SSF53850">
    <property type="entry name" value="Periplasmic binding protein-like II"/>
    <property type="match status" value="1"/>
</dbReference>
<feature type="region of interest" description="Disordered" evidence="4">
    <location>
        <begin position="29"/>
        <end position="50"/>
    </location>
</feature>
<dbReference type="PANTHER" id="PTHR30061:SF50">
    <property type="entry name" value="MALTOSE_MALTODEXTRIN-BINDING PERIPLASMIC PROTEIN"/>
    <property type="match status" value="1"/>
</dbReference>
<reference evidence="5 6" key="1">
    <citation type="submission" date="2020-01" db="EMBL/GenBank/DDBJ databases">
        <title>Paenibacillus soybeanensis sp. nov. isolated from the nodules of soybean (Glycine max(L.) Merr).</title>
        <authorList>
            <person name="Wang H."/>
        </authorList>
    </citation>
    <scope>NUCLEOTIDE SEQUENCE [LARGE SCALE GENOMIC DNA]</scope>
    <source>
        <strain evidence="5 6">T1</strain>
    </source>
</reference>
<dbReference type="Proteomes" id="UP000665561">
    <property type="component" value="Unassembled WGS sequence"/>
</dbReference>
<evidence type="ECO:0000313" key="5">
    <source>
        <dbReference type="EMBL" id="NBD22817.1"/>
    </source>
</evidence>
<evidence type="ECO:0000256" key="4">
    <source>
        <dbReference type="SAM" id="MobiDB-lite"/>
    </source>
</evidence>
<dbReference type="RefSeq" id="WP_161740981.1">
    <property type="nucleotide sequence ID" value="NZ_JAAAMV010000001.1"/>
</dbReference>
<keyword evidence="3" id="KW-0732">Signal</keyword>
<gene>
    <name evidence="5" type="ORF">GT019_02915</name>
</gene>
<proteinExistence type="inferred from homology"/>
<dbReference type="EMBL" id="JAAAMV010000001">
    <property type="protein sequence ID" value="NBD22817.1"/>
    <property type="molecule type" value="Genomic_DNA"/>
</dbReference>
<evidence type="ECO:0000256" key="2">
    <source>
        <dbReference type="ARBA" id="ARBA00022448"/>
    </source>
</evidence>
<dbReference type="PANTHER" id="PTHR30061">
    <property type="entry name" value="MALTOSE-BINDING PERIPLASMIC PROTEIN"/>
    <property type="match status" value="1"/>
</dbReference>
<accession>A0ABW9XJN1</accession>
<dbReference type="Gene3D" id="3.40.190.10">
    <property type="entry name" value="Periplasmic binding protein-like II"/>
    <property type="match status" value="1"/>
</dbReference>
<evidence type="ECO:0000256" key="3">
    <source>
        <dbReference type="ARBA" id="ARBA00022729"/>
    </source>
</evidence>
<protein>
    <submittedName>
        <fullName evidence="5">Extracellular solute-binding protein</fullName>
    </submittedName>
</protein>
<comment type="similarity">
    <text evidence="1">Belongs to the bacterial solute-binding protein 1 family.</text>
</comment>
<evidence type="ECO:0000256" key="1">
    <source>
        <dbReference type="ARBA" id="ARBA00008520"/>
    </source>
</evidence>
<dbReference type="InterPro" id="IPR006059">
    <property type="entry name" value="SBP"/>
</dbReference>
<comment type="caution">
    <text evidence="5">The sequence shown here is derived from an EMBL/GenBank/DDBJ whole genome shotgun (WGS) entry which is preliminary data.</text>
</comment>
<sequence>MSRRKAVILLLSVFTIFAALLVSTIGKPGSPITPSGGGTPSSQLPEVEDGDDNEHVTLTIAVSMDDAEYQYWIKSNERYLLTHPRMSIKLTNIGDEDADEARKKASEAGEPFDIMLLDNDRVREFAMLGYLLPVDEIVTGDTAADQLEALTDMVKWNGSLWGVPVDSNPLLNVWSKKLLKDGGADGPPKDLAAFKALAAALATVKPGGISPFNLDTADTRDMSAWLGLFSENASSAADLSPFTASQKEQLRYAAEHAKELSRFDPLTQRSELMQAFRSESLLSAVIPWSVYFRMTNEERGMLAIGAANGPIVRSDGRSFVLTAETDKLPEAREWIQDMTASDAQLARYRAFGRLPARISVMTGEFEYNEIANRPPHYLVRMLQAAAAAPNPPWRERWERWSALCASIGGNGTPFSPAAADRIIAAWNGEPATPAKNGAEAPPS</sequence>
<dbReference type="Pfam" id="PF13416">
    <property type="entry name" value="SBP_bac_8"/>
    <property type="match status" value="1"/>
</dbReference>
<keyword evidence="2" id="KW-0813">Transport</keyword>
<evidence type="ECO:0000313" key="6">
    <source>
        <dbReference type="Proteomes" id="UP000665561"/>
    </source>
</evidence>
<name>A0ABW9XJN1_9BACL</name>